<organism evidence="3">
    <name type="scientific">uncultured Solirubrobacteraceae bacterium</name>
    <dbReference type="NCBI Taxonomy" id="1162706"/>
    <lineage>
        <taxon>Bacteria</taxon>
        <taxon>Bacillati</taxon>
        <taxon>Actinomycetota</taxon>
        <taxon>Thermoleophilia</taxon>
        <taxon>Solirubrobacterales</taxon>
        <taxon>Solirubrobacteraceae</taxon>
        <taxon>environmental samples</taxon>
    </lineage>
</organism>
<feature type="chain" id="PRO_5026655315" evidence="2">
    <location>
        <begin position="31"/>
        <end position="1344"/>
    </location>
</feature>
<evidence type="ECO:0000256" key="2">
    <source>
        <dbReference type="SAM" id="SignalP"/>
    </source>
</evidence>
<feature type="compositionally biased region" description="Low complexity" evidence="1">
    <location>
        <begin position="817"/>
        <end position="832"/>
    </location>
</feature>
<keyword evidence="2" id="KW-0732">Signal</keyword>
<dbReference type="Gene3D" id="3.30.10.20">
    <property type="match status" value="1"/>
</dbReference>
<protein>
    <submittedName>
        <fullName evidence="3">Uncharacterized protein</fullName>
    </submittedName>
</protein>
<accession>A0A6J4SUM8</accession>
<dbReference type="NCBIfam" id="TIGR02608">
    <property type="entry name" value="delta_60_rpt"/>
    <property type="match status" value="4"/>
</dbReference>
<sequence>MTVDHRQVRHLLVVLVTAFAALMLPSVALADLGDLDPSYGTEGFAFPVAGQHGFVTDLAPLPGGGAYALVGQNSTNDAQVVKLTAQGLPDTTWNGDGAVEVFGADFDPARDAYFLQSIAVTPDGAIYLGGTHNGGPSGRMAVIKLTAAGTRDAGFDSDGIATFTGDRTGYDGNSVAAFGDEDGDGDADGVVIAGRAVISTTDQGDLTRMGVVAFRANGSTNTTFDTVPADSSPEGLAWAGSTFGEAFDVAVEAGGDVIAAGRVMRKNADNTDEPVWAVARWDDDGAPDVSFGTDVDPGAGITREGVAFGDANTPGSEARLNAVRVVGTTIYVGGYAASADGGEFAIGRYDLTGELDGTWSGDGIATATLDEQDTTGRAVVKAFVVEPGGAVVAAGDGYKTDQGLRSIGIVRFEDDGTKDAVYRGGGSFVRDPSGANDDVRTAALLGGTPYFGGMTYDQYDEAGAQFLRPTLMRTQTERTAPTNEGAPQLSGNGIAKFGETITTTEGLWSGYGTITYEYEWERCAASHQQGVWAPNDQGTWIRTSGCTAIGDATNAHTLTEADVDQHVRAIVTAVNDAGMETRWFSTTQQIEAIPPTSDGPPVLAPNRDVAVGETLQVTDENFSGPTLRYEYQWMRCPTANPPHFPNGQDPCQYLPARASSYTVGAEDAGQHLRVYVQAINSAGSAYGYSATRAVGGSVAGTAPARTADPAIAPSGAVTEGETITMTSPGAFSGTPAPTLSRQWQRCGGTPDAPTGCSGIAGATGESYATGAGDVGKVVRLRVIADNGVGTATADSSGRAVSAKPAATRVERPPVSAPAPGTAAGPTGPTGPAFSTQGTDKMPSVLGKTADEAIAAIAAAGIFAEVAVNAQARKKPLKLNGKALDPGQVHAQSTGAGTAVLSSITRKHKVSLVVNAGAAGIKACQDSGFRKDLKGITLEQAWELLEAKRCDGKVNLNFKVAGSEDEPEVQSASKDGKELRVTVVLPKSHAEMDLFPTKSQGAFPSDPMPSFGVDDWALTADVDNIFGVKVYDRYVGDGRKSTGARVGVGAEVYLDSDRVGVEDEVRKTRPDTGDAAIFSRFAPTKAGTVIFLVQMKDAAGHKIFGYGHFKVKQRSGSLSTIAGETYRISGGRATRTARAAGGPVARAASVSQLFSWVQGLFQNTPLQTLSAGAKSAGEGLISMAKKSAGAVQFALGSVSATTSQLIRMQAGSVVASGGGNVVAAGGLNVIAAGGGNVVAAGGGNAVASGGGNLFGQTKLISGTGSLRMIPTDAKLISDNGLGLISDNGLGLRNASKVIAPSDGAPVVAAGGLNLIGTASGNILNQNNAGIISQNQANIIGTASGN</sequence>
<dbReference type="Pfam" id="PF17164">
    <property type="entry name" value="DUF5122"/>
    <property type="match status" value="1"/>
</dbReference>
<evidence type="ECO:0000313" key="3">
    <source>
        <dbReference type="EMBL" id="CAA9505887.1"/>
    </source>
</evidence>
<dbReference type="Gene3D" id="2.60.40.2700">
    <property type="match status" value="3"/>
</dbReference>
<evidence type="ECO:0000256" key="1">
    <source>
        <dbReference type="SAM" id="MobiDB-lite"/>
    </source>
</evidence>
<feature type="region of interest" description="Disordered" evidence="1">
    <location>
        <begin position="790"/>
        <end position="839"/>
    </location>
</feature>
<feature type="signal peptide" evidence="2">
    <location>
        <begin position="1"/>
        <end position="30"/>
    </location>
</feature>
<reference evidence="3" key="1">
    <citation type="submission" date="2020-02" db="EMBL/GenBank/DDBJ databases">
        <authorList>
            <person name="Meier V. D."/>
        </authorList>
    </citation>
    <scope>NUCLEOTIDE SEQUENCE</scope>
    <source>
        <strain evidence="3">AVDCRST_MAG85</strain>
    </source>
</reference>
<dbReference type="EMBL" id="CADCVT010000221">
    <property type="protein sequence ID" value="CAA9505887.1"/>
    <property type="molecule type" value="Genomic_DNA"/>
</dbReference>
<proteinExistence type="predicted"/>
<name>A0A6J4SUM8_9ACTN</name>
<dbReference type="InterPro" id="IPR013431">
    <property type="entry name" value="Delta_60_rpt"/>
</dbReference>
<gene>
    <name evidence="3" type="ORF">AVDCRST_MAG85-2041</name>
</gene>
<dbReference type="Gene3D" id="2.80.10.50">
    <property type="match status" value="1"/>
</dbReference>